<dbReference type="Proteomes" id="UP000033632">
    <property type="component" value="Unassembled WGS sequence"/>
</dbReference>
<dbReference type="InterPro" id="IPR009057">
    <property type="entry name" value="Homeodomain-like_sf"/>
</dbReference>
<reference evidence="4 5" key="1">
    <citation type="submission" date="2015-03" db="EMBL/GenBank/DDBJ databases">
        <authorList>
            <person name="Hassan Y.I."/>
            <person name="Lepp D."/>
            <person name="Li X.-Z."/>
            <person name="Zhou T."/>
        </authorList>
    </citation>
    <scope>NUCLEOTIDE SEQUENCE [LARGE SCALE GENOMIC DNA]</scope>
    <source>
        <strain evidence="4 5">BD-c194</strain>
    </source>
</reference>
<sequence>MRDSATARALQAACEELLLGASHPDEVTVRAIAARARTGVGAISYHFGSLERLIFLVGERAYLRLNAERLALLHKAIERAAPEPAPAGDLIAALIGPSIRWSLDPKSGYRVLRHMTSIAQASQHPEIFQPIVEDIEHHRMFIPHFRKVAPWLSEVEIGFRISCLLGVRSQMTRSRDRTEVLTGHALDLSDPEVVIAHVVAATEPMFTTPLRQGSNSVPNPSRR</sequence>
<feature type="domain" description="PsrA tetracyclin repressor-like C-terminal" evidence="3">
    <location>
        <begin position="93"/>
        <end position="200"/>
    </location>
</feature>
<keyword evidence="5" id="KW-1185">Reference proteome</keyword>
<name>A0A0F5FTS3_9HYPH</name>
<dbReference type="Pfam" id="PF00440">
    <property type="entry name" value="TetR_N"/>
    <property type="match status" value="1"/>
</dbReference>
<dbReference type="Pfam" id="PF17939">
    <property type="entry name" value="TetR_C_30"/>
    <property type="match status" value="1"/>
</dbReference>
<dbReference type="InterPro" id="IPR001647">
    <property type="entry name" value="HTH_TetR"/>
</dbReference>
<dbReference type="InterPro" id="IPR041586">
    <property type="entry name" value="PsrA_TetR_C"/>
</dbReference>
<dbReference type="SUPFAM" id="SSF46689">
    <property type="entry name" value="Homeodomain-like"/>
    <property type="match status" value="1"/>
</dbReference>
<evidence type="ECO:0000259" key="3">
    <source>
        <dbReference type="Pfam" id="PF17939"/>
    </source>
</evidence>
<evidence type="ECO:0000256" key="1">
    <source>
        <dbReference type="ARBA" id="ARBA00023125"/>
    </source>
</evidence>
<comment type="caution">
    <text evidence="4">The sequence shown here is derived from an EMBL/GenBank/DDBJ whole genome shotgun (WGS) entry which is preliminary data.</text>
</comment>
<dbReference type="Gene3D" id="1.10.357.10">
    <property type="entry name" value="Tetracycline Repressor, domain 2"/>
    <property type="match status" value="1"/>
</dbReference>
<proteinExistence type="predicted"/>
<evidence type="ECO:0000259" key="2">
    <source>
        <dbReference type="Pfam" id="PF00440"/>
    </source>
</evidence>
<dbReference type="RefSeq" id="WP_046108159.1">
    <property type="nucleotide sequence ID" value="NZ_JZEX01000087.1"/>
</dbReference>
<dbReference type="EMBL" id="JZEX01000087">
    <property type="protein sequence ID" value="KKB12269.1"/>
    <property type="molecule type" value="Genomic_DNA"/>
</dbReference>
<gene>
    <name evidence="4" type="ORF">VE25_08410</name>
</gene>
<dbReference type="PATRIC" id="fig|443610.3.peg.4257"/>
<protein>
    <submittedName>
        <fullName evidence="4">TetR family transcriptional regulator</fullName>
    </submittedName>
</protein>
<keyword evidence="1" id="KW-0238">DNA-binding</keyword>
<dbReference type="GO" id="GO:0003677">
    <property type="term" value="F:DNA binding"/>
    <property type="evidence" value="ECO:0007669"/>
    <property type="project" value="UniProtKB-KW"/>
</dbReference>
<accession>A0A0F5FTS3</accession>
<organism evidence="4 5">
    <name type="scientific">Devosia geojensis</name>
    <dbReference type="NCBI Taxonomy" id="443610"/>
    <lineage>
        <taxon>Bacteria</taxon>
        <taxon>Pseudomonadati</taxon>
        <taxon>Pseudomonadota</taxon>
        <taxon>Alphaproteobacteria</taxon>
        <taxon>Hyphomicrobiales</taxon>
        <taxon>Devosiaceae</taxon>
        <taxon>Devosia</taxon>
    </lineage>
</organism>
<dbReference type="STRING" id="443610.VE25_08410"/>
<evidence type="ECO:0000313" key="5">
    <source>
        <dbReference type="Proteomes" id="UP000033632"/>
    </source>
</evidence>
<dbReference type="InterPro" id="IPR036271">
    <property type="entry name" value="Tet_transcr_reg_TetR-rel_C_sf"/>
</dbReference>
<dbReference type="AlphaFoldDB" id="A0A0F5FTS3"/>
<evidence type="ECO:0000313" key="4">
    <source>
        <dbReference type="EMBL" id="KKB12269.1"/>
    </source>
</evidence>
<dbReference type="SUPFAM" id="SSF48498">
    <property type="entry name" value="Tetracyclin repressor-like, C-terminal domain"/>
    <property type="match status" value="1"/>
</dbReference>
<feature type="domain" description="HTH tetR-type" evidence="2">
    <location>
        <begin position="25"/>
        <end position="53"/>
    </location>
</feature>
<dbReference type="OrthoDB" id="2356263at2"/>